<keyword evidence="5" id="KW-1185">Reference proteome</keyword>
<dbReference type="GO" id="GO:0008233">
    <property type="term" value="F:peptidase activity"/>
    <property type="evidence" value="ECO:0007669"/>
    <property type="project" value="UniProtKB-KW"/>
</dbReference>
<comment type="caution">
    <text evidence="4">The sequence shown here is derived from an EMBL/GenBank/DDBJ whole genome shotgun (WGS) entry which is preliminary data.</text>
</comment>
<dbReference type="InterPro" id="IPR044217">
    <property type="entry name" value="CLPT1/2"/>
</dbReference>
<reference evidence="5" key="1">
    <citation type="journal article" date="2019" name="Int. J. Syst. Evol. Microbiol.">
        <title>The Global Catalogue of Microorganisms (GCM) 10K type strain sequencing project: providing services to taxonomists for standard genome sequencing and annotation.</title>
        <authorList>
            <consortium name="The Broad Institute Genomics Platform"/>
            <consortium name="The Broad Institute Genome Sequencing Center for Infectious Disease"/>
            <person name="Wu L."/>
            <person name="Ma J."/>
        </authorList>
    </citation>
    <scope>NUCLEOTIDE SEQUENCE [LARGE SCALE GENOMIC DNA]</scope>
    <source>
        <strain evidence="5">JCM 18304</strain>
    </source>
</reference>
<feature type="region of interest" description="Disordered" evidence="2">
    <location>
        <begin position="105"/>
        <end position="137"/>
    </location>
</feature>
<accession>A0ABP9SHH5</accession>
<keyword evidence="1" id="KW-0677">Repeat</keyword>
<name>A0ABP9SHH5_9ACTN</name>
<dbReference type="Gene3D" id="1.10.1780.10">
    <property type="entry name" value="Clp, N-terminal domain"/>
    <property type="match status" value="2"/>
</dbReference>
<proteinExistence type="predicted"/>
<evidence type="ECO:0000313" key="4">
    <source>
        <dbReference type="EMBL" id="GAA5194837.1"/>
    </source>
</evidence>
<dbReference type="Pfam" id="PF02861">
    <property type="entry name" value="Clp_N"/>
    <property type="match status" value="2"/>
</dbReference>
<gene>
    <name evidence="4" type="ORF">GCM10023322_60200</name>
</gene>
<evidence type="ECO:0000313" key="5">
    <source>
        <dbReference type="Proteomes" id="UP001501570"/>
    </source>
</evidence>
<dbReference type="PANTHER" id="PTHR47016:SF5">
    <property type="entry name" value="CLP DOMAIN SUPERFAMILY PROTEIN"/>
    <property type="match status" value="1"/>
</dbReference>
<protein>
    <submittedName>
        <fullName evidence="4">Clp protease N-terminal domain-containing protein</fullName>
    </submittedName>
</protein>
<dbReference type="PANTHER" id="PTHR47016">
    <property type="entry name" value="ATP-DEPENDENT CLP PROTEASE ATP-BINDING SUBUNIT CLPT1, CHLOROPLASTIC"/>
    <property type="match status" value="1"/>
</dbReference>
<dbReference type="Proteomes" id="UP001501570">
    <property type="component" value="Unassembled WGS sequence"/>
</dbReference>
<dbReference type="GO" id="GO:0006508">
    <property type="term" value="P:proteolysis"/>
    <property type="evidence" value="ECO:0007669"/>
    <property type="project" value="UniProtKB-KW"/>
</dbReference>
<evidence type="ECO:0000259" key="3">
    <source>
        <dbReference type="PROSITE" id="PS51903"/>
    </source>
</evidence>
<sequence>MFERFTESARDVVTGAQREARALGHRHLGTEHLLLGVLRGPDDDLAVRVLREAGIGPDRVRAEIDRLAGSELDPLGAGDAAALQSIGIDLDAVRMKIEETFGPGALEEPAPVRPRRWPRRGGNAAVAPAPSDSRHIPLTPHAKKALELSLREALRLRDRHIGTEHLLLGLLRGGEGLAVRVLTEAGVTVDGLRARVESAMGEAA</sequence>
<evidence type="ECO:0000256" key="2">
    <source>
        <dbReference type="SAM" id="MobiDB-lite"/>
    </source>
</evidence>
<dbReference type="InterPro" id="IPR004176">
    <property type="entry name" value="Clp_R_N"/>
</dbReference>
<dbReference type="SUPFAM" id="SSF81923">
    <property type="entry name" value="Double Clp-N motif"/>
    <property type="match status" value="2"/>
</dbReference>
<evidence type="ECO:0000256" key="1">
    <source>
        <dbReference type="PROSITE-ProRule" id="PRU01251"/>
    </source>
</evidence>
<dbReference type="RefSeq" id="WP_345635291.1">
    <property type="nucleotide sequence ID" value="NZ_BAABJQ010000022.1"/>
</dbReference>
<dbReference type="PROSITE" id="PS51903">
    <property type="entry name" value="CLP_R"/>
    <property type="match status" value="1"/>
</dbReference>
<keyword evidence="4" id="KW-0378">Hydrolase</keyword>
<dbReference type="EMBL" id="BAABJQ010000022">
    <property type="protein sequence ID" value="GAA5194837.1"/>
    <property type="molecule type" value="Genomic_DNA"/>
</dbReference>
<organism evidence="4 5">
    <name type="scientific">Rugosimonospora acidiphila</name>
    <dbReference type="NCBI Taxonomy" id="556531"/>
    <lineage>
        <taxon>Bacteria</taxon>
        <taxon>Bacillati</taxon>
        <taxon>Actinomycetota</taxon>
        <taxon>Actinomycetes</taxon>
        <taxon>Micromonosporales</taxon>
        <taxon>Micromonosporaceae</taxon>
        <taxon>Rugosimonospora</taxon>
    </lineage>
</organism>
<keyword evidence="4" id="KW-0645">Protease</keyword>
<dbReference type="InterPro" id="IPR036628">
    <property type="entry name" value="Clp_N_dom_sf"/>
</dbReference>
<feature type="domain" description="Clp R" evidence="3">
    <location>
        <begin position="2"/>
        <end position="202"/>
    </location>
</feature>